<dbReference type="EMBL" id="GBRH01181370">
    <property type="protein sequence ID" value="JAE16526.1"/>
    <property type="molecule type" value="Transcribed_RNA"/>
</dbReference>
<name>A0A0A9G1V7_ARUDO</name>
<reference evidence="1" key="1">
    <citation type="submission" date="2014-09" db="EMBL/GenBank/DDBJ databases">
        <authorList>
            <person name="Magalhaes I.L.F."/>
            <person name="Oliveira U."/>
            <person name="Santos F.R."/>
            <person name="Vidigal T.H.D.A."/>
            <person name="Brescovit A.D."/>
            <person name="Santos A.J."/>
        </authorList>
    </citation>
    <scope>NUCLEOTIDE SEQUENCE</scope>
    <source>
        <tissue evidence="1">Shoot tissue taken approximately 20 cm above the soil surface</tissue>
    </source>
</reference>
<organism evidence="1">
    <name type="scientific">Arundo donax</name>
    <name type="common">Giant reed</name>
    <name type="synonym">Donax arundinaceus</name>
    <dbReference type="NCBI Taxonomy" id="35708"/>
    <lineage>
        <taxon>Eukaryota</taxon>
        <taxon>Viridiplantae</taxon>
        <taxon>Streptophyta</taxon>
        <taxon>Embryophyta</taxon>
        <taxon>Tracheophyta</taxon>
        <taxon>Spermatophyta</taxon>
        <taxon>Magnoliopsida</taxon>
        <taxon>Liliopsida</taxon>
        <taxon>Poales</taxon>
        <taxon>Poaceae</taxon>
        <taxon>PACMAD clade</taxon>
        <taxon>Arundinoideae</taxon>
        <taxon>Arundineae</taxon>
        <taxon>Arundo</taxon>
    </lineage>
</organism>
<sequence>MIIGSITLLYESTCLYPFLLAGMASAQSNLRCLTLKELCACTSSLSP</sequence>
<dbReference type="AlphaFoldDB" id="A0A0A9G1V7"/>
<protein>
    <submittedName>
        <fullName evidence="1">Uncharacterized protein</fullName>
    </submittedName>
</protein>
<evidence type="ECO:0000313" key="1">
    <source>
        <dbReference type="EMBL" id="JAE16526.1"/>
    </source>
</evidence>
<reference evidence="1" key="2">
    <citation type="journal article" date="2015" name="Data Brief">
        <title>Shoot transcriptome of the giant reed, Arundo donax.</title>
        <authorList>
            <person name="Barrero R.A."/>
            <person name="Guerrero F.D."/>
            <person name="Moolhuijzen P."/>
            <person name="Goolsby J.A."/>
            <person name="Tidwell J."/>
            <person name="Bellgard S.E."/>
            <person name="Bellgard M.I."/>
        </authorList>
    </citation>
    <scope>NUCLEOTIDE SEQUENCE</scope>
    <source>
        <tissue evidence="1">Shoot tissue taken approximately 20 cm above the soil surface</tissue>
    </source>
</reference>
<proteinExistence type="predicted"/>
<accession>A0A0A9G1V7</accession>